<evidence type="ECO:0000313" key="3">
    <source>
        <dbReference type="EMBL" id="EJY47364.1"/>
    </source>
</evidence>
<dbReference type="InterPro" id="IPR052967">
    <property type="entry name" value="Stress_Response_Assoc"/>
</dbReference>
<feature type="compositionally biased region" description="Basic and acidic residues" evidence="1">
    <location>
        <begin position="341"/>
        <end position="352"/>
    </location>
</feature>
<dbReference type="NCBIfam" id="TIGR02271">
    <property type="entry name" value="YsnF/AvaK domain"/>
    <property type="match status" value="1"/>
</dbReference>
<comment type="caution">
    <text evidence="3">The sequence shown here is derived from an EMBL/GenBank/DDBJ whole genome shotgun (WGS) entry which is preliminary data.</text>
</comment>
<dbReference type="AlphaFoldDB" id="J6Z1Y0"/>
<proteinExistence type="predicted"/>
<evidence type="ECO:0000313" key="4">
    <source>
        <dbReference type="Proteomes" id="UP000006403"/>
    </source>
</evidence>
<dbReference type="PANTHER" id="PTHR38463:SF1">
    <property type="entry name" value="STRESS RESPONSE PROTEIN YSNF"/>
    <property type="match status" value="1"/>
</dbReference>
<dbReference type="HOGENOM" id="CLU_059182_0_0_9"/>
<gene>
    <name evidence="3" type="ORF">HMPREF1348_00386</name>
</gene>
<evidence type="ECO:0000259" key="2">
    <source>
        <dbReference type="Pfam" id="PF09557"/>
    </source>
</evidence>
<feature type="compositionally biased region" description="Basic and acidic residues" evidence="1">
    <location>
        <begin position="319"/>
        <end position="334"/>
    </location>
</feature>
<dbReference type="RefSeq" id="WP_002400207.1">
    <property type="nucleotide sequence ID" value="NZ_JH813135.1"/>
</dbReference>
<sequence>MEDKNLTVIGSYSTRDEALSVIERLRNEGYDRDDIVIYTTDEAATRLGFDGLSGIDVETDENRMDGEEDRSLWERIKDTFSFDTYDSETATPENDPLYQYRGDISAGKFVITVKGYRQPETTEDTMDTQETVSPASTMGTGLGTGTGTDPMDVDGTTGFQNTTDPLNMTPGTDPMDVDGTTGFQNTTDPLNMTPGTDPMDVPGEADSMGTRETEDIDRKPNLDDDTIQLKEEKLDVNTHDVTTGEVDIHKHVVNDTETVEVPVKREEIVIERKPVTDPSSQGTDENLEDDTITIPIKEEQVDVSKHTVVREEVGIHKEEHEDVEKVTEDVSREELDIDTSGDVHIEDRNKKS</sequence>
<feature type="region of interest" description="Disordered" evidence="1">
    <location>
        <begin position="120"/>
        <end position="150"/>
    </location>
</feature>
<feature type="region of interest" description="Disordered" evidence="1">
    <location>
        <begin position="319"/>
        <end position="352"/>
    </location>
</feature>
<accession>J6Z1Y0</accession>
<dbReference type="EMBL" id="AMBL01000013">
    <property type="protein sequence ID" value="EJY47364.1"/>
    <property type="molecule type" value="Genomic_DNA"/>
</dbReference>
<dbReference type="Proteomes" id="UP000006403">
    <property type="component" value="Unassembled WGS sequence"/>
</dbReference>
<organism evidence="3 4">
    <name type="scientific">Enterococcus faecium 505</name>
    <dbReference type="NCBI Taxonomy" id="1134806"/>
    <lineage>
        <taxon>Bacteria</taxon>
        <taxon>Bacillati</taxon>
        <taxon>Bacillota</taxon>
        <taxon>Bacilli</taxon>
        <taxon>Lactobacillales</taxon>
        <taxon>Enterococcaceae</taxon>
        <taxon>Enterococcus</taxon>
    </lineage>
</organism>
<protein>
    <recommendedName>
        <fullName evidence="2">DUF2382 domain-containing protein</fullName>
    </recommendedName>
</protein>
<dbReference type="Pfam" id="PF09557">
    <property type="entry name" value="DUF2382"/>
    <property type="match status" value="1"/>
</dbReference>
<evidence type="ECO:0000256" key="1">
    <source>
        <dbReference type="SAM" id="MobiDB-lite"/>
    </source>
</evidence>
<dbReference type="InterPro" id="IPR019060">
    <property type="entry name" value="DUF2382"/>
</dbReference>
<name>J6Z1Y0_ENTFC</name>
<dbReference type="PANTHER" id="PTHR38463">
    <property type="entry name" value="STRESS RESPONSE PROTEIN YSNF"/>
    <property type="match status" value="1"/>
</dbReference>
<reference evidence="3 4" key="1">
    <citation type="submission" date="2012-04" db="EMBL/GenBank/DDBJ databases">
        <authorList>
            <person name="Weinstock G."/>
            <person name="Sodergren E."/>
            <person name="Lobos E.A."/>
            <person name="Fulton L."/>
            <person name="Fulton R."/>
            <person name="Courtney L."/>
            <person name="Fronick C."/>
            <person name="O'Laughlin M."/>
            <person name="Godfrey J."/>
            <person name="Wilson R.M."/>
            <person name="Miner T."/>
            <person name="Farmer C."/>
            <person name="Delehaunty K."/>
            <person name="Cordes M."/>
            <person name="Minx P."/>
            <person name="Tomlinson C."/>
            <person name="Chen J."/>
            <person name="Wollam A."/>
            <person name="Pepin K.H."/>
            <person name="Bhonagiri V."/>
            <person name="Zhang X."/>
            <person name="Suruliraj S."/>
            <person name="Warren W."/>
            <person name="Mitreva M."/>
            <person name="Mardis E.R."/>
            <person name="Wilson R.K."/>
        </authorList>
    </citation>
    <scope>NUCLEOTIDE SEQUENCE [LARGE SCALE GENOMIC DNA]</scope>
    <source>
        <strain evidence="3 4">505</strain>
    </source>
</reference>
<dbReference type="PATRIC" id="fig|1134806.3.peg.366"/>
<feature type="domain" description="DUF2382" evidence="2">
    <location>
        <begin position="227"/>
        <end position="337"/>
    </location>
</feature>